<dbReference type="InterPro" id="IPR029044">
    <property type="entry name" value="Nucleotide-diphossugar_trans"/>
</dbReference>
<feature type="transmembrane region" description="Helical" evidence="5">
    <location>
        <begin position="75"/>
        <end position="96"/>
    </location>
</feature>
<feature type="transmembrane region" description="Helical" evidence="5">
    <location>
        <begin position="35"/>
        <end position="55"/>
    </location>
</feature>
<feature type="transmembrane region" description="Helical" evidence="5">
    <location>
        <begin position="108"/>
        <end position="125"/>
    </location>
</feature>
<evidence type="ECO:0000313" key="8">
    <source>
        <dbReference type="Proteomes" id="UP001172687"/>
    </source>
</evidence>
<keyword evidence="5" id="KW-0472">Membrane</keyword>
<comment type="caution">
    <text evidence="7">The sequence shown here is derived from an EMBL/GenBank/DDBJ whole genome shotgun (WGS) entry which is preliminary data.</text>
</comment>
<gene>
    <name evidence="7" type="ORF">QYF68_09275</name>
</gene>
<dbReference type="CDD" id="cd06423">
    <property type="entry name" value="CESA_like"/>
    <property type="match status" value="1"/>
</dbReference>
<feature type="region of interest" description="Disordered" evidence="4">
    <location>
        <begin position="595"/>
        <end position="638"/>
    </location>
</feature>
<keyword evidence="3" id="KW-0808">Transferase</keyword>
<accession>A0ABT8HB88</accession>
<organism evidence="7 8">
    <name type="scientific">Mycolicibacterium austroafricanum</name>
    <name type="common">Mycobacterium austroafricanum</name>
    <dbReference type="NCBI Taxonomy" id="39687"/>
    <lineage>
        <taxon>Bacteria</taxon>
        <taxon>Bacillati</taxon>
        <taxon>Actinomycetota</taxon>
        <taxon>Actinomycetes</taxon>
        <taxon>Mycobacteriales</taxon>
        <taxon>Mycobacteriaceae</taxon>
        <taxon>Mycolicibacterium</taxon>
    </lineage>
</organism>
<reference evidence="7" key="1">
    <citation type="submission" date="2023-07" db="EMBL/GenBank/DDBJ databases">
        <title>Degradation of tert-butanol by M. austroafricanum TBA100.</title>
        <authorList>
            <person name="Helbich S."/>
            <person name="Vainshtein Y."/>
        </authorList>
    </citation>
    <scope>NUCLEOTIDE SEQUENCE</scope>
    <source>
        <strain evidence="7">TBA100</strain>
    </source>
</reference>
<evidence type="ECO:0000259" key="6">
    <source>
        <dbReference type="Pfam" id="PF13632"/>
    </source>
</evidence>
<protein>
    <submittedName>
        <fullName evidence="7">Glycosyltransferase family 2 protein</fullName>
    </submittedName>
</protein>
<feature type="transmembrane region" description="Helical" evidence="5">
    <location>
        <begin position="177"/>
        <end position="195"/>
    </location>
</feature>
<keyword evidence="8" id="KW-1185">Reference proteome</keyword>
<keyword evidence="2" id="KW-0328">Glycosyltransferase</keyword>
<name>A0ABT8HB88_MYCAO</name>
<comment type="similarity">
    <text evidence="1">Belongs to the glycosyltransferase 2 family.</text>
</comment>
<dbReference type="Proteomes" id="UP001172687">
    <property type="component" value="Unassembled WGS sequence"/>
</dbReference>
<dbReference type="SUPFAM" id="SSF53448">
    <property type="entry name" value="Nucleotide-diphospho-sugar transferases"/>
    <property type="match status" value="1"/>
</dbReference>
<dbReference type="Pfam" id="PF13632">
    <property type="entry name" value="Glyco_trans_2_3"/>
    <property type="match status" value="1"/>
</dbReference>
<sequence length="638" mass="70323">MSDPGPRGVEEHYRSIDSAPPEYSVNRPPSAANGALMNFFSLSVVALLITTEIVRRADPYTPRDLVFIRAEGQSAAIPVRLFLLLIAAAVAFSLATNWWRRLAVGGEMVGKGLLICLVVDLSAYIGHSLGLFDAEVVGQQLASSLASLVVFPFVILRHARLPDPVDLPPVGRIRWHAWPRLIVPLVVAFVLAAWIEQRTPLTTEFMREWALLGGVGPGIFLVQQLFVIMTATIGLLMVRWSRRARFAPPLAVMVPAHNEAHDIAAAIEAVDRAAGRYAAPVHVYVIDNASTDDTTAAAEAALAACAHCTGEVRPCAQPGKAVALNYAISIIREEFVVRIDADTVIGENCLDVTLRHFANPKVGAVGGMPRPPRVRTFFDRARMVEVLLKHGFFQVSMMGYDGILGEPGMFVVYRRRAVLEAGGIVEGMNGEDTDICLRMSSQGYLNMAEPTAVYFSEVPQTWAHLREQRIRWFRSIYHVAAHNRRALLDRSSMAGVVVLPFQLANAARRAMMLPLLLFGLLIFGLFQKTYPGLSEPRLWAVFLGLPMLVAVAVCLSRQPRAVLYVPEYLVFRVVRSYFTLAAVLSLNFPPLHPHLRRRTSGEKPAATPRQAPEKRSSHLTHRHSRVAPAGRRSSSVEP</sequence>
<feature type="transmembrane region" description="Helical" evidence="5">
    <location>
        <begin position="137"/>
        <end position="156"/>
    </location>
</feature>
<evidence type="ECO:0000256" key="2">
    <source>
        <dbReference type="ARBA" id="ARBA00022676"/>
    </source>
</evidence>
<dbReference type="RefSeq" id="WP_208674094.1">
    <property type="nucleotide sequence ID" value="NZ_CP070380.1"/>
</dbReference>
<dbReference type="Gene3D" id="3.90.550.10">
    <property type="entry name" value="Spore Coat Polysaccharide Biosynthesis Protein SpsA, Chain A"/>
    <property type="match status" value="1"/>
</dbReference>
<feature type="domain" description="Glycosyltransferase 2-like" evidence="6">
    <location>
        <begin position="336"/>
        <end position="551"/>
    </location>
</feature>
<evidence type="ECO:0000313" key="7">
    <source>
        <dbReference type="EMBL" id="MDN4518016.1"/>
    </source>
</evidence>
<feature type="transmembrane region" description="Helical" evidence="5">
    <location>
        <begin position="538"/>
        <end position="556"/>
    </location>
</feature>
<evidence type="ECO:0000256" key="5">
    <source>
        <dbReference type="SAM" id="Phobius"/>
    </source>
</evidence>
<dbReference type="InterPro" id="IPR001173">
    <property type="entry name" value="Glyco_trans_2-like"/>
</dbReference>
<evidence type="ECO:0000256" key="1">
    <source>
        <dbReference type="ARBA" id="ARBA00006739"/>
    </source>
</evidence>
<feature type="transmembrane region" description="Helical" evidence="5">
    <location>
        <begin position="568"/>
        <end position="588"/>
    </location>
</feature>
<dbReference type="PANTHER" id="PTHR43630">
    <property type="entry name" value="POLY-BETA-1,6-N-ACETYL-D-GLUCOSAMINE SYNTHASE"/>
    <property type="match status" value="1"/>
</dbReference>
<evidence type="ECO:0000256" key="4">
    <source>
        <dbReference type="SAM" id="MobiDB-lite"/>
    </source>
</evidence>
<dbReference type="PANTHER" id="PTHR43630:SF1">
    <property type="entry name" value="POLY-BETA-1,6-N-ACETYL-D-GLUCOSAMINE SYNTHASE"/>
    <property type="match status" value="1"/>
</dbReference>
<feature type="transmembrane region" description="Helical" evidence="5">
    <location>
        <begin position="510"/>
        <end position="526"/>
    </location>
</feature>
<keyword evidence="5" id="KW-0812">Transmembrane</keyword>
<feature type="transmembrane region" description="Helical" evidence="5">
    <location>
        <begin position="215"/>
        <end position="238"/>
    </location>
</feature>
<proteinExistence type="inferred from homology"/>
<keyword evidence="5" id="KW-1133">Transmembrane helix</keyword>
<dbReference type="EMBL" id="JAUHTC010000037">
    <property type="protein sequence ID" value="MDN4518016.1"/>
    <property type="molecule type" value="Genomic_DNA"/>
</dbReference>
<evidence type="ECO:0000256" key="3">
    <source>
        <dbReference type="ARBA" id="ARBA00022679"/>
    </source>
</evidence>